<feature type="domain" description="N-acetyltransferase" evidence="3">
    <location>
        <begin position="7"/>
        <end position="169"/>
    </location>
</feature>
<dbReference type="InterPro" id="IPR016181">
    <property type="entry name" value="Acyl_CoA_acyltransferase"/>
</dbReference>
<dbReference type="PANTHER" id="PTHR10908:SF0">
    <property type="entry name" value="SEROTONIN N-ACETYLTRANSFERASE"/>
    <property type="match status" value="1"/>
</dbReference>
<dbReference type="Proteomes" id="UP000295711">
    <property type="component" value="Unassembled WGS sequence"/>
</dbReference>
<keyword evidence="2" id="KW-0012">Acyltransferase</keyword>
<name>A0A4R2LDH0_9FIRM</name>
<dbReference type="CDD" id="cd04301">
    <property type="entry name" value="NAT_SF"/>
    <property type="match status" value="1"/>
</dbReference>
<dbReference type="InterPro" id="IPR000182">
    <property type="entry name" value="GNAT_dom"/>
</dbReference>
<dbReference type="InterPro" id="IPR051635">
    <property type="entry name" value="SNAT-like"/>
</dbReference>
<protein>
    <submittedName>
        <fullName evidence="4">Ribosomal protein S18 acetylase RimI-like enzyme</fullName>
    </submittedName>
</protein>
<keyword evidence="5" id="KW-1185">Reference proteome</keyword>
<dbReference type="PANTHER" id="PTHR10908">
    <property type="entry name" value="SEROTONIN N-ACETYLTRANSFERASE"/>
    <property type="match status" value="1"/>
</dbReference>
<comment type="caution">
    <text evidence="4">The sequence shown here is derived from an EMBL/GenBank/DDBJ whole genome shotgun (WGS) entry which is preliminary data.</text>
</comment>
<evidence type="ECO:0000259" key="3">
    <source>
        <dbReference type="PROSITE" id="PS51186"/>
    </source>
</evidence>
<proteinExistence type="predicted"/>
<dbReference type="RefSeq" id="WP_132088988.1">
    <property type="nucleotide sequence ID" value="NZ_JANKAQ010000001.1"/>
</dbReference>
<evidence type="ECO:0000256" key="2">
    <source>
        <dbReference type="ARBA" id="ARBA00023315"/>
    </source>
</evidence>
<gene>
    <name evidence="4" type="ORF">EV212_102268</name>
</gene>
<dbReference type="GO" id="GO:0008080">
    <property type="term" value="F:N-acetyltransferase activity"/>
    <property type="evidence" value="ECO:0007669"/>
    <property type="project" value="UniProtKB-ARBA"/>
</dbReference>
<evidence type="ECO:0000256" key="1">
    <source>
        <dbReference type="ARBA" id="ARBA00022679"/>
    </source>
</evidence>
<evidence type="ECO:0000313" key="4">
    <source>
        <dbReference type="EMBL" id="TCO85950.1"/>
    </source>
</evidence>
<keyword evidence="4" id="KW-0689">Ribosomal protein</keyword>
<dbReference type="OrthoDB" id="9800962at2"/>
<sequence>MDKKSRFEFRNIRQSEKGQAADIEQICFPPNEACSERNMIERIAAAPELFLVAIDKETGKIAGFLNGIATDEYYFRDEFFTDASLHNPGGRNIMLLGLDVLPEYRRQGLGSELVYQYLRREREKGRREIFLTCLKSKVKMYQKMGFTDRGIANSTWGGEEWHEMSCTLGW</sequence>
<keyword evidence="1" id="KW-0808">Transferase</keyword>
<evidence type="ECO:0000313" key="5">
    <source>
        <dbReference type="Proteomes" id="UP000295711"/>
    </source>
</evidence>
<organism evidence="4 5">
    <name type="scientific">Frisingicoccus caecimuris</name>
    <dbReference type="NCBI Taxonomy" id="1796636"/>
    <lineage>
        <taxon>Bacteria</taxon>
        <taxon>Bacillati</taxon>
        <taxon>Bacillota</taxon>
        <taxon>Clostridia</taxon>
        <taxon>Lachnospirales</taxon>
        <taxon>Lachnospiraceae</taxon>
        <taxon>Frisingicoccus</taxon>
    </lineage>
</organism>
<keyword evidence="4" id="KW-0687">Ribonucleoprotein</keyword>
<dbReference type="AlphaFoldDB" id="A0A4R2LDH0"/>
<dbReference type="Pfam" id="PF00583">
    <property type="entry name" value="Acetyltransf_1"/>
    <property type="match status" value="1"/>
</dbReference>
<reference evidence="4 5" key="1">
    <citation type="submission" date="2019-03" db="EMBL/GenBank/DDBJ databases">
        <title>Genomic Encyclopedia of Type Strains, Phase IV (KMG-IV): sequencing the most valuable type-strain genomes for metagenomic binning, comparative biology and taxonomic classification.</title>
        <authorList>
            <person name="Goeker M."/>
        </authorList>
    </citation>
    <scope>NUCLEOTIDE SEQUENCE [LARGE SCALE GENOMIC DNA]</scope>
    <source>
        <strain evidence="4 5">DSM 28559</strain>
    </source>
</reference>
<dbReference type="SUPFAM" id="SSF55729">
    <property type="entry name" value="Acyl-CoA N-acyltransferases (Nat)"/>
    <property type="match status" value="1"/>
</dbReference>
<dbReference type="PROSITE" id="PS51186">
    <property type="entry name" value="GNAT"/>
    <property type="match status" value="1"/>
</dbReference>
<dbReference type="GO" id="GO:0005840">
    <property type="term" value="C:ribosome"/>
    <property type="evidence" value="ECO:0007669"/>
    <property type="project" value="UniProtKB-KW"/>
</dbReference>
<accession>A0A4R2LDH0</accession>
<dbReference type="Gene3D" id="3.40.630.30">
    <property type="match status" value="1"/>
</dbReference>
<dbReference type="EMBL" id="SLXA01000002">
    <property type="protein sequence ID" value="TCO85950.1"/>
    <property type="molecule type" value="Genomic_DNA"/>
</dbReference>